<proteinExistence type="predicted"/>
<dbReference type="Gene3D" id="3.20.20.70">
    <property type="entry name" value="Aldolase class I"/>
    <property type="match status" value="1"/>
</dbReference>
<comment type="function">
    <text evidence="1">Nitronate monooxygenase that uses molecular oxygen to catalyze the oxidative denitrification of alkyl nitronates. Acts on propionate 3-nitronate (P3N), the presumed physiological substrate. Probably functions in the detoxification of P3N, a metabolic poison produced by plants and fungi as a defense mechanism.</text>
</comment>
<organism evidence="6 7">
    <name type="scientific">Lachnospira eligens</name>
    <dbReference type="NCBI Taxonomy" id="39485"/>
    <lineage>
        <taxon>Bacteria</taxon>
        <taxon>Bacillati</taxon>
        <taxon>Bacillota</taxon>
        <taxon>Clostridia</taxon>
        <taxon>Lachnospirales</taxon>
        <taxon>Lachnospiraceae</taxon>
        <taxon>Lachnospira</taxon>
    </lineage>
</organism>
<reference evidence="6 7" key="1">
    <citation type="submission" date="2018-08" db="EMBL/GenBank/DDBJ databases">
        <title>A genome reference for cultivated species of the human gut microbiota.</title>
        <authorList>
            <person name="Zou Y."/>
            <person name="Xue W."/>
            <person name="Luo G."/>
        </authorList>
    </citation>
    <scope>NUCLEOTIDE SEQUENCE [LARGE SCALE GENOMIC DNA]</scope>
    <source>
        <strain evidence="6 7">AM37-3BH</strain>
    </source>
</reference>
<dbReference type="PANTHER" id="PTHR32332:SF18">
    <property type="entry name" value="2-NITROPROPANE DIOXYGENASE"/>
    <property type="match status" value="1"/>
</dbReference>
<evidence type="ECO:0000313" key="7">
    <source>
        <dbReference type="Proteomes" id="UP000285844"/>
    </source>
</evidence>
<sequence length="364" mass="38781">MQIKDKVLDVPVIQGGMGVGVSLSSLAGAVAANGACGVISSVNAGYDEQDFKSSPFKANLRALDYHIKRAKQIAAESTKKGLVAVNIMTAVSHYEESCKTAVSAGADIIISGAGLPLNLPQFTKGTDTLAAPIVSSGRAARIIMKTYKKHYDVYPDMFIIEGSMAGGHLGFGADDITQGKTQSNDEILSDVLAVIEEYGADIPVFVAGGVFDGKDMAHYVNEGAAGVQIATRFIATNECDASDTFKQAIVNAKREDIRIIKSPVGMPARAINSPLLERLDAGETFTARKCNGCLTACKKDDSIPYCISRALIAAVKGDWDNGLFFAGSNADRVDRIMSVQELINEIMTDYRLNKSDIKAVIEQI</sequence>
<dbReference type="RefSeq" id="WP_118008713.1">
    <property type="nucleotide sequence ID" value="NZ_DAWEPM010000029.1"/>
</dbReference>
<keyword evidence="3" id="KW-0285">Flavoprotein</keyword>
<name>A0A413YWZ9_9FIRM</name>
<dbReference type="SUPFAM" id="SSF51412">
    <property type="entry name" value="Inosine monophosphate dehydrogenase (IMPDH)"/>
    <property type="match status" value="1"/>
</dbReference>
<evidence type="ECO:0000256" key="2">
    <source>
        <dbReference type="ARBA" id="ARBA00013457"/>
    </source>
</evidence>
<protein>
    <recommendedName>
        <fullName evidence="2">Probable nitronate monooxygenase</fullName>
    </recommendedName>
</protein>
<keyword evidence="4" id="KW-0288">FMN</keyword>
<accession>A0A413YWZ9</accession>
<evidence type="ECO:0000256" key="4">
    <source>
        <dbReference type="ARBA" id="ARBA00022643"/>
    </source>
</evidence>
<comment type="caution">
    <text evidence="6">The sequence shown here is derived from an EMBL/GenBank/DDBJ whole genome shotgun (WGS) entry which is preliminary data.</text>
</comment>
<evidence type="ECO:0000256" key="1">
    <source>
        <dbReference type="ARBA" id="ARBA00003535"/>
    </source>
</evidence>
<dbReference type="PANTHER" id="PTHR32332">
    <property type="entry name" value="2-NITROPROPANE DIOXYGENASE"/>
    <property type="match status" value="1"/>
</dbReference>
<dbReference type="Pfam" id="PF03060">
    <property type="entry name" value="NMO"/>
    <property type="match status" value="1"/>
</dbReference>
<dbReference type="CDD" id="cd04730">
    <property type="entry name" value="NPD_like"/>
    <property type="match status" value="1"/>
</dbReference>
<dbReference type="GO" id="GO:0018580">
    <property type="term" value="F:nitronate monooxygenase activity"/>
    <property type="evidence" value="ECO:0007669"/>
    <property type="project" value="InterPro"/>
</dbReference>
<gene>
    <name evidence="6" type="ORF">DW858_05890</name>
</gene>
<dbReference type="InterPro" id="IPR004136">
    <property type="entry name" value="NMO"/>
</dbReference>
<dbReference type="InterPro" id="IPR013785">
    <property type="entry name" value="Aldolase_TIM"/>
</dbReference>
<evidence type="ECO:0000313" key="6">
    <source>
        <dbReference type="EMBL" id="RHC13584.1"/>
    </source>
</evidence>
<dbReference type="EMBL" id="QSHM01000005">
    <property type="protein sequence ID" value="RHC13584.1"/>
    <property type="molecule type" value="Genomic_DNA"/>
</dbReference>
<evidence type="ECO:0000256" key="3">
    <source>
        <dbReference type="ARBA" id="ARBA00022630"/>
    </source>
</evidence>
<evidence type="ECO:0000256" key="5">
    <source>
        <dbReference type="ARBA" id="ARBA00023002"/>
    </source>
</evidence>
<keyword evidence="6" id="KW-0503">Monooxygenase</keyword>
<keyword evidence="5" id="KW-0560">Oxidoreductase</keyword>
<dbReference type="AlphaFoldDB" id="A0A413YWZ9"/>
<dbReference type="Proteomes" id="UP000285844">
    <property type="component" value="Unassembled WGS sequence"/>
</dbReference>